<sequence>MRKRVKEIEEMRELEKKAEEWRWRIQSQRSGDGGSNFLAQSGEQRSGDGGLAVAGSEKGEWGGGGGGALQGRGGRRENGAAASIAEVGGGLKSIIEVEEEGCSLHSIRAIRVRRDRRE</sequence>
<reference evidence="2 3" key="1">
    <citation type="submission" date="2024-04" db="EMBL/GenBank/DDBJ databases">
        <authorList>
            <person name="Fracassetti M."/>
        </authorList>
    </citation>
    <scope>NUCLEOTIDE SEQUENCE [LARGE SCALE GENOMIC DNA]</scope>
</reference>
<accession>A0AAV2D382</accession>
<keyword evidence="3" id="KW-1185">Reference proteome</keyword>
<gene>
    <name evidence="2" type="ORF">LTRI10_LOCUS9552</name>
</gene>
<feature type="compositionally biased region" description="Gly residues" evidence="1">
    <location>
        <begin position="61"/>
        <end position="72"/>
    </location>
</feature>
<evidence type="ECO:0000313" key="2">
    <source>
        <dbReference type="EMBL" id="CAL1362645.1"/>
    </source>
</evidence>
<proteinExistence type="predicted"/>
<evidence type="ECO:0000256" key="1">
    <source>
        <dbReference type="SAM" id="MobiDB-lite"/>
    </source>
</evidence>
<dbReference type="AlphaFoldDB" id="A0AAV2D382"/>
<organism evidence="2 3">
    <name type="scientific">Linum trigynum</name>
    <dbReference type="NCBI Taxonomy" id="586398"/>
    <lineage>
        <taxon>Eukaryota</taxon>
        <taxon>Viridiplantae</taxon>
        <taxon>Streptophyta</taxon>
        <taxon>Embryophyta</taxon>
        <taxon>Tracheophyta</taxon>
        <taxon>Spermatophyta</taxon>
        <taxon>Magnoliopsida</taxon>
        <taxon>eudicotyledons</taxon>
        <taxon>Gunneridae</taxon>
        <taxon>Pentapetalae</taxon>
        <taxon>rosids</taxon>
        <taxon>fabids</taxon>
        <taxon>Malpighiales</taxon>
        <taxon>Linaceae</taxon>
        <taxon>Linum</taxon>
    </lineage>
</organism>
<protein>
    <submittedName>
        <fullName evidence="2">Uncharacterized protein</fullName>
    </submittedName>
</protein>
<evidence type="ECO:0000313" key="3">
    <source>
        <dbReference type="Proteomes" id="UP001497516"/>
    </source>
</evidence>
<dbReference type="Proteomes" id="UP001497516">
    <property type="component" value="Chromosome 10"/>
</dbReference>
<feature type="region of interest" description="Disordered" evidence="1">
    <location>
        <begin position="25"/>
        <end position="78"/>
    </location>
</feature>
<dbReference type="EMBL" id="OZ034814">
    <property type="protein sequence ID" value="CAL1362645.1"/>
    <property type="molecule type" value="Genomic_DNA"/>
</dbReference>
<name>A0AAV2D382_9ROSI</name>